<dbReference type="Proteomes" id="UP000601435">
    <property type="component" value="Unassembled WGS sequence"/>
</dbReference>
<keyword evidence="1" id="KW-0732">Signal</keyword>
<sequence>MAVRHGLVLLVLSVAVARRDCIENSTDLQQCGQECSRRPRGRERADCAVSCILGRGQHGRCAGCLGELIDCRLSNCLFFCPDYPERCELCVAERCTACVSKTTAGTNVATSHDEQGPR</sequence>
<comment type="caution">
    <text evidence="2">The sequence shown here is derived from an EMBL/GenBank/DDBJ whole genome shotgun (WGS) entry which is preliminary data.</text>
</comment>
<evidence type="ECO:0000256" key="1">
    <source>
        <dbReference type="SAM" id="SignalP"/>
    </source>
</evidence>
<keyword evidence="3" id="KW-1185">Reference proteome</keyword>
<proteinExistence type="predicted"/>
<evidence type="ECO:0000313" key="3">
    <source>
        <dbReference type="Proteomes" id="UP000601435"/>
    </source>
</evidence>
<organism evidence="2 3">
    <name type="scientific">Symbiodinium necroappetens</name>
    <dbReference type="NCBI Taxonomy" id="1628268"/>
    <lineage>
        <taxon>Eukaryota</taxon>
        <taxon>Sar</taxon>
        <taxon>Alveolata</taxon>
        <taxon>Dinophyceae</taxon>
        <taxon>Suessiales</taxon>
        <taxon>Symbiodiniaceae</taxon>
        <taxon>Symbiodinium</taxon>
    </lineage>
</organism>
<feature type="chain" id="PRO_5032502234" description="Secreted protein" evidence="1">
    <location>
        <begin position="22"/>
        <end position="118"/>
    </location>
</feature>
<gene>
    <name evidence="2" type="ORF">SNEC2469_LOCUS26415</name>
</gene>
<evidence type="ECO:0008006" key="4">
    <source>
        <dbReference type="Google" id="ProtNLM"/>
    </source>
</evidence>
<dbReference type="AlphaFoldDB" id="A0A813A206"/>
<accession>A0A813A206</accession>
<feature type="signal peptide" evidence="1">
    <location>
        <begin position="1"/>
        <end position="21"/>
    </location>
</feature>
<evidence type="ECO:0000313" key="2">
    <source>
        <dbReference type="EMBL" id="CAE7851384.1"/>
    </source>
</evidence>
<protein>
    <recommendedName>
        <fullName evidence="4">Secreted protein</fullName>
    </recommendedName>
</protein>
<name>A0A813A206_9DINO</name>
<dbReference type="EMBL" id="CAJNJA010053742">
    <property type="protein sequence ID" value="CAE7851384.1"/>
    <property type="molecule type" value="Genomic_DNA"/>
</dbReference>
<reference evidence="2" key="1">
    <citation type="submission" date="2021-02" db="EMBL/GenBank/DDBJ databases">
        <authorList>
            <person name="Dougan E. K."/>
            <person name="Rhodes N."/>
            <person name="Thang M."/>
            <person name="Chan C."/>
        </authorList>
    </citation>
    <scope>NUCLEOTIDE SEQUENCE</scope>
</reference>